<evidence type="ECO:0000313" key="2">
    <source>
        <dbReference type="EMBL" id="TMP79910.1"/>
    </source>
</evidence>
<protein>
    <submittedName>
        <fullName evidence="2">DUF4440 domain-containing protein</fullName>
    </submittedName>
</protein>
<dbReference type="InterPro" id="IPR027843">
    <property type="entry name" value="DUF4440"/>
</dbReference>
<reference evidence="3" key="2">
    <citation type="submission" date="2019-06" db="EMBL/GenBank/DDBJ databases">
        <title>Co-occurence of chitin degradation, pigmentation and bioactivity in marine Pseudoalteromonas.</title>
        <authorList>
            <person name="Sonnenschein E.C."/>
            <person name="Bech P.K."/>
        </authorList>
    </citation>
    <scope>NUCLEOTIDE SEQUENCE [LARGE SCALE GENOMIC DNA]</scope>
    <source>
        <strain evidence="3">S1189</strain>
    </source>
</reference>
<dbReference type="AlphaFoldDB" id="A0A5S3YS00"/>
<dbReference type="EMBL" id="PNCM01000025">
    <property type="protein sequence ID" value="TMP79910.1"/>
    <property type="molecule type" value="Genomic_DNA"/>
</dbReference>
<dbReference type="Gene3D" id="3.10.450.50">
    <property type="match status" value="1"/>
</dbReference>
<reference evidence="2 3" key="1">
    <citation type="submission" date="2017-12" db="EMBL/GenBank/DDBJ databases">
        <authorList>
            <person name="Paulsen S."/>
            <person name="Gram L.K."/>
        </authorList>
    </citation>
    <scope>NUCLEOTIDE SEQUENCE [LARGE SCALE GENOMIC DNA]</scope>
    <source>
        <strain evidence="2 3">S1189</strain>
    </source>
</reference>
<dbReference type="InterPro" id="IPR032710">
    <property type="entry name" value="NTF2-like_dom_sf"/>
</dbReference>
<dbReference type="RefSeq" id="WP_138567869.1">
    <property type="nucleotide sequence ID" value="NZ_PNCM01000025.1"/>
</dbReference>
<comment type="caution">
    <text evidence="2">The sequence shown here is derived from an EMBL/GenBank/DDBJ whole genome shotgun (WGS) entry which is preliminary data.</text>
</comment>
<accession>A0A5S3YS00</accession>
<evidence type="ECO:0000313" key="3">
    <source>
        <dbReference type="Proteomes" id="UP000307362"/>
    </source>
</evidence>
<dbReference type="Proteomes" id="UP000307362">
    <property type="component" value="Unassembled WGS sequence"/>
</dbReference>
<sequence length="124" mass="14356">MDILITQEVALHQYEVRQNVSQVTRLLHPEFVEVGASGKRYDLQSILEMLAFEPYEAGCVYSQNFQCITVGHDSRLLTYEAAWVYEGGKVDAFSRRASLWQQTEIGWQLKYHQGTYCDAFELIK</sequence>
<evidence type="ECO:0000259" key="1">
    <source>
        <dbReference type="Pfam" id="PF14534"/>
    </source>
</evidence>
<organism evidence="2 3">
    <name type="scientific">Pseudoalteromonas phenolica</name>
    <dbReference type="NCBI Taxonomy" id="161398"/>
    <lineage>
        <taxon>Bacteria</taxon>
        <taxon>Pseudomonadati</taxon>
        <taxon>Pseudomonadota</taxon>
        <taxon>Gammaproteobacteria</taxon>
        <taxon>Alteromonadales</taxon>
        <taxon>Pseudoalteromonadaceae</taxon>
        <taxon>Pseudoalteromonas</taxon>
    </lineage>
</organism>
<dbReference type="Pfam" id="PF14534">
    <property type="entry name" value="DUF4440"/>
    <property type="match status" value="1"/>
</dbReference>
<feature type="domain" description="DUF4440" evidence="1">
    <location>
        <begin position="6"/>
        <end position="109"/>
    </location>
</feature>
<name>A0A5S3YS00_9GAMM</name>
<dbReference type="SUPFAM" id="SSF54427">
    <property type="entry name" value="NTF2-like"/>
    <property type="match status" value="1"/>
</dbReference>
<proteinExistence type="predicted"/>
<dbReference type="OrthoDB" id="121974at2"/>
<gene>
    <name evidence="2" type="ORF">CWB73_12430</name>
</gene>